<name>A0A1D9LDD0_9NEIS</name>
<feature type="transmembrane region" description="Helical" evidence="1">
    <location>
        <begin position="150"/>
        <end position="175"/>
    </location>
</feature>
<proteinExistence type="predicted"/>
<feature type="transmembrane region" description="Helical" evidence="1">
    <location>
        <begin position="86"/>
        <end position="107"/>
    </location>
</feature>
<feature type="transmembrane region" description="Helical" evidence="1">
    <location>
        <begin position="286"/>
        <end position="306"/>
    </location>
</feature>
<feature type="transmembrane region" description="Helical" evidence="1">
    <location>
        <begin position="12"/>
        <end position="37"/>
    </location>
</feature>
<organism evidence="2 3">
    <name type="scientific">Chromobacterium vaccinii</name>
    <dbReference type="NCBI Taxonomy" id="1108595"/>
    <lineage>
        <taxon>Bacteria</taxon>
        <taxon>Pseudomonadati</taxon>
        <taxon>Pseudomonadota</taxon>
        <taxon>Betaproteobacteria</taxon>
        <taxon>Neisseriales</taxon>
        <taxon>Chromobacteriaceae</taxon>
        <taxon>Chromobacterium</taxon>
    </lineage>
</organism>
<accession>A0A1D9LDD0</accession>
<feature type="transmembrane region" description="Helical" evidence="1">
    <location>
        <begin position="364"/>
        <end position="383"/>
    </location>
</feature>
<evidence type="ECO:0000313" key="3">
    <source>
        <dbReference type="Proteomes" id="UP000178776"/>
    </source>
</evidence>
<keyword evidence="1" id="KW-0472">Membrane</keyword>
<keyword evidence="1" id="KW-1133">Transmembrane helix</keyword>
<dbReference type="GeneID" id="68840387"/>
<feature type="transmembrane region" description="Helical" evidence="1">
    <location>
        <begin position="49"/>
        <end position="79"/>
    </location>
</feature>
<feature type="transmembrane region" description="Helical" evidence="1">
    <location>
        <begin position="220"/>
        <end position="239"/>
    </location>
</feature>
<sequence length="427" mass="44915">MQGWPSYDRAPPLSLPLPFLLASPCWLFIAGLCLMLAGPGPLDRFDPAALAAAHLLALGALGNAMFGAALQILAVVAGVSFSRPRLLLHALFWPLQLGCGLLAAAFLNGFLPALLLPAAALLGWALLVFAGFGLHGIAKSPARDATTRGMASALAALLVAVGLGIALAGTLGAAWPLPWKTLLDWHALWALGGWLLGLVMAVAATVVPMFQITPAYPGRWMRHAAMIWPASLLASGLGWQLTASWLAWLPAWMAALAFAAMTWSLQRRSRRPGDCGRRFWQMAMAALALGLLAAWLVAADLLAAGWAALSGWLLLFGLGAGAVLGMFYKILPFLLWLDLQRKAPPGARPPATLALLPESAQRRCLFVFSACLAMGCALALGVLPGAAAGVGTCALAALVAWDAGRAVWRHRACARNWREAQEAGVMP</sequence>
<dbReference type="AlphaFoldDB" id="A0A1D9LDD0"/>
<feature type="transmembrane region" description="Helical" evidence="1">
    <location>
        <begin position="312"/>
        <end position="337"/>
    </location>
</feature>
<protein>
    <submittedName>
        <fullName evidence="2">Uncharacterized protein</fullName>
    </submittedName>
</protein>
<dbReference type="RefSeq" id="WP_070978838.1">
    <property type="nucleotide sequence ID" value="NZ_CP017707.1"/>
</dbReference>
<evidence type="ECO:0000256" key="1">
    <source>
        <dbReference type="SAM" id="Phobius"/>
    </source>
</evidence>
<feature type="transmembrane region" description="Helical" evidence="1">
    <location>
        <begin position="113"/>
        <end position="138"/>
    </location>
</feature>
<gene>
    <name evidence="2" type="ORF">BKX93_04080</name>
</gene>
<reference evidence="2 3" key="1">
    <citation type="submission" date="2016-10" db="EMBL/GenBank/DDBJ databases">
        <title>Chromobacterium muskegensis sp. nov., an insecticidal bacterium isolated from Sphagnum bogs.</title>
        <authorList>
            <person name="Sparks M.E."/>
            <person name="Blackburn M.B."/>
            <person name="Gundersen-Rindal D.E."/>
            <person name="Mitchell A."/>
            <person name="Farrar R."/>
            <person name="Kuhar D."/>
        </authorList>
    </citation>
    <scope>NUCLEOTIDE SEQUENCE [LARGE SCALE GENOMIC DNA]</scope>
    <source>
        <strain evidence="2 3">21-1</strain>
    </source>
</reference>
<keyword evidence="1" id="KW-0812">Transmembrane</keyword>
<dbReference type="EMBL" id="CP017707">
    <property type="protein sequence ID" value="AOZ49258.1"/>
    <property type="molecule type" value="Genomic_DNA"/>
</dbReference>
<dbReference type="KEGG" id="cvc:BKX93_04080"/>
<dbReference type="Proteomes" id="UP000178776">
    <property type="component" value="Chromosome"/>
</dbReference>
<dbReference type="STRING" id="1108595.BKX93_04080"/>
<feature type="transmembrane region" description="Helical" evidence="1">
    <location>
        <begin position="245"/>
        <end position="265"/>
    </location>
</feature>
<feature type="transmembrane region" description="Helical" evidence="1">
    <location>
        <begin position="187"/>
        <end position="208"/>
    </location>
</feature>
<feature type="transmembrane region" description="Helical" evidence="1">
    <location>
        <begin position="389"/>
        <end position="408"/>
    </location>
</feature>
<evidence type="ECO:0000313" key="2">
    <source>
        <dbReference type="EMBL" id="AOZ49258.1"/>
    </source>
</evidence>